<dbReference type="Proteomes" id="UP000076727">
    <property type="component" value="Unassembled WGS sequence"/>
</dbReference>
<feature type="compositionally biased region" description="Low complexity" evidence="1">
    <location>
        <begin position="17"/>
        <end position="51"/>
    </location>
</feature>
<sequence length="59" mass="6196">NHSPTQPFQPKSRTPCLTRPPALTSRPTAAPATTPLAAALSPPRASKRSSSVFSCRAPK</sequence>
<gene>
    <name evidence="2" type="ORF">DAEQUDRAFT_809705</name>
</gene>
<evidence type="ECO:0000313" key="2">
    <source>
        <dbReference type="EMBL" id="KZT71759.1"/>
    </source>
</evidence>
<reference evidence="2 3" key="1">
    <citation type="journal article" date="2016" name="Mol. Biol. Evol.">
        <title>Comparative Genomics of Early-Diverging Mushroom-Forming Fungi Provides Insights into the Origins of Lignocellulose Decay Capabilities.</title>
        <authorList>
            <person name="Nagy L.G."/>
            <person name="Riley R."/>
            <person name="Tritt A."/>
            <person name="Adam C."/>
            <person name="Daum C."/>
            <person name="Floudas D."/>
            <person name="Sun H."/>
            <person name="Yadav J.S."/>
            <person name="Pangilinan J."/>
            <person name="Larsson K.H."/>
            <person name="Matsuura K."/>
            <person name="Barry K."/>
            <person name="Labutti K."/>
            <person name="Kuo R."/>
            <person name="Ohm R.A."/>
            <person name="Bhattacharya S.S."/>
            <person name="Shirouzu T."/>
            <person name="Yoshinaga Y."/>
            <person name="Martin F.M."/>
            <person name="Grigoriev I.V."/>
            <person name="Hibbett D.S."/>
        </authorList>
    </citation>
    <scope>NUCLEOTIDE SEQUENCE [LARGE SCALE GENOMIC DNA]</scope>
    <source>
        <strain evidence="2 3">L-15889</strain>
    </source>
</reference>
<name>A0A165SB76_9APHY</name>
<evidence type="ECO:0000313" key="3">
    <source>
        <dbReference type="Proteomes" id="UP000076727"/>
    </source>
</evidence>
<feature type="region of interest" description="Disordered" evidence="1">
    <location>
        <begin position="1"/>
        <end position="59"/>
    </location>
</feature>
<organism evidence="2 3">
    <name type="scientific">Daedalea quercina L-15889</name>
    <dbReference type="NCBI Taxonomy" id="1314783"/>
    <lineage>
        <taxon>Eukaryota</taxon>
        <taxon>Fungi</taxon>
        <taxon>Dikarya</taxon>
        <taxon>Basidiomycota</taxon>
        <taxon>Agaricomycotina</taxon>
        <taxon>Agaricomycetes</taxon>
        <taxon>Polyporales</taxon>
        <taxon>Fomitopsis</taxon>
    </lineage>
</organism>
<keyword evidence="3" id="KW-1185">Reference proteome</keyword>
<feature type="compositionally biased region" description="Polar residues" evidence="1">
    <location>
        <begin position="1"/>
        <end position="12"/>
    </location>
</feature>
<dbReference type="EMBL" id="KV429044">
    <property type="protein sequence ID" value="KZT71759.1"/>
    <property type="molecule type" value="Genomic_DNA"/>
</dbReference>
<evidence type="ECO:0000256" key="1">
    <source>
        <dbReference type="SAM" id="MobiDB-lite"/>
    </source>
</evidence>
<proteinExistence type="predicted"/>
<dbReference type="AlphaFoldDB" id="A0A165SB76"/>
<protein>
    <submittedName>
        <fullName evidence="2">Uncharacterized protein</fullName>
    </submittedName>
</protein>
<accession>A0A165SB76</accession>
<feature type="non-terminal residue" evidence="2">
    <location>
        <position position="1"/>
    </location>
</feature>